<evidence type="ECO:0000313" key="2">
    <source>
        <dbReference type="Proteomes" id="UP000187203"/>
    </source>
</evidence>
<dbReference type="EMBL" id="AWUE01017921">
    <property type="protein sequence ID" value="OMO83897.1"/>
    <property type="molecule type" value="Genomic_DNA"/>
</dbReference>
<gene>
    <name evidence="1" type="ORF">COLO4_22332</name>
</gene>
<sequence length="45" mass="4997">MKIGKDSGSGWHFGIETVWEVSLAGVLRWTTRVPEPMTVRHTVSG</sequence>
<evidence type="ECO:0000313" key="1">
    <source>
        <dbReference type="EMBL" id="OMO83897.1"/>
    </source>
</evidence>
<dbReference type="AlphaFoldDB" id="A0A1R3IMU4"/>
<proteinExistence type="predicted"/>
<organism evidence="1 2">
    <name type="scientific">Corchorus olitorius</name>
    <dbReference type="NCBI Taxonomy" id="93759"/>
    <lineage>
        <taxon>Eukaryota</taxon>
        <taxon>Viridiplantae</taxon>
        <taxon>Streptophyta</taxon>
        <taxon>Embryophyta</taxon>
        <taxon>Tracheophyta</taxon>
        <taxon>Spermatophyta</taxon>
        <taxon>Magnoliopsida</taxon>
        <taxon>eudicotyledons</taxon>
        <taxon>Gunneridae</taxon>
        <taxon>Pentapetalae</taxon>
        <taxon>rosids</taxon>
        <taxon>malvids</taxon>
        <taxon>Malvales</taxon>
        <taxon>Malvaceae</taxon>
        <taxon>Grewioideae</taxon>
        <taxon>Apeibeae</taxon>
        <taxon>Corchorus</taxon>
    </lineage>
</organism>
<name>A0A1R3IMU4_9ROSI</name>
<protein>
    <submittedName>
        <fullName evidence="1">Uncharacterized protein</fullName>
    </submittedName>
</protein>
<comment type="caution">
    <text evidence="1">The sequence shown here is derived from an EMBL/GenBank/DDBJ whole genome shotgun (WGS) entry which is preliminary data.</text>
</comment>
<dbReference type="Proteomes" id="UP000187203">
    <property type="component" value="Unassembled WGS sequence"/>
</dbReference>
<accession>A0A1R3IMU4</accession>
<keyword evidence="2" id="KW-1185">Reference proteome</keyword>
<reference evidence="2" key="1">
    <citation type="submission" date="2013-09" db="EMBL/GenBank/DDBJ databases">
        <title>Corchorus olitorius genome sequencing.</title>
        <authorList>
            <person name="Alam M."/>
            <person name="Haque M.S."/>
            <person name="Islam M.S."/>
            <person name="Emdad E.M."/>
            <person name="Islam M.M."/>
            <person name="Ahmed B."/>
            <person name="Halim A."/>
            <person name="Hossen Q.M.M."/>
            <person name="Hossain M.Z."/>
            <person name="Ahmed R."/>
            <person name="Khan M.M."/>
            <person name="Islam R."/>
            <person name="Rashid M.M."/>
            <person name="Khan S.A."/>
            <person name="Rahman M.S."/>
            <person name="Alam M."/>
            <person name="Yahiya A.S."/>
            <person name="Khan M.S."/>
            <person name="Azam M.S."/>
            <person name="Haque T."/>
            <person name="Lashkar M.Z.H."/>
            <person name="Akhand A.I."/>
            <person name="Morshed G."/>
            <person name="Roy S."/>
            <person name="Uddin K.S."/>
            <person name="Rabeya T."/>
            <person name="Hossain A.S."/>
            <person name="Chowdhury A."/>
            <person name="Snigdha A.R."/>
            <person name="Mortoza M.S."/>
            <person name="Matin S.A."/>
            <person name="Hoque S.M.E."/>
            <person name="Islam M.K."/>
            <person name="Roy D.K."/>
            <person name="Haider R."/>
            <person name="Moosa M.M."/>
            <person name="Elias S.M."/>
            <person name="Hasan A.M."/>
            <person name="Jahan S."/>
            <person name="Shafiuddin M."/>
            <person name="Mahmood N."/>
            <person name="Shommy N.S."/>
        </authorList>
    </citation>
    <scope>NUCLEOTIDE SEQUENCE [LARGE SCALE GENOMIC DNA]</scope>
    <source>
        <strain evidence="2">cv. O-4</strain>
    </source>
</reference>